<dbReference type="InterPro" id="IPR032808">
    <property type="entry name" value="DoxX"/>
</dbReference>
<feature type="transmembrane region" description="Helical" evidence="7">
    <location>
        <begin position="106"/>
        <end position="125"/>
    </location>
</feature>
<reference evidence="9 10" key="1">
    <citation type="submission" date="2018-10" db="EMBL/GenBank/DDBJ databases">
        <title>Phylogenomics of Brevibacillus.</title>
        <authorList>
            <person name="Dunlap C."/>
        </authorList>
    </citation>
    <scope>NUCLEOTIDE SEQUENCE [LARGE SCALE GENOMIC DNA]</scope>
    <source>
        <strain evidence="9 10">NRRL NRS 1219</strain>
    </source>
</reference>
<evidence type="ECO:0000256" key="4">
    <source>
        <dbReference type="ARBA" id="ARBA00022692"/>
    </source>
</evidence>
<protein>
    <submittedName>
        <fullName evidence="9">DoxX family protein</fullName>
    </submittedName>
</protein>
<feature type="transmembrane region" description="Helical" evidence="7">
    <location>
        <begin position="46"/>
        <end position="67"/>
    </location>
</feature>
<dbReference type="EMBL" id="RHHN01000030">
    <property type="protein sequence ID" value="RNB56060.1"/>
    <property type="molecule type" value="Genomic_DNA"/>
</dbReference>
<evidence type="ECO:0000256" key="5">
    <source>
        <dbReference type="ARBA" id="ARBA00022989"/>
    </source>
</evidence>
<keyword evidence="4 7" id="KW-0812">Transmembrane</keyword>
<evidence type="ECO:0000313" key="10">
    <source>
        <dbReference type="Proteomes" id="UP000276178"/>
    </source>
</evidence>
<dbReference type="AlphaFoldDB" id="A0A3M8AYA8"/>
<keyword evidence="11" id="KW-1185">Reference proteome</keyword>
<comment type="caution">
    <text evidence="9">The sequence shown here is derived from an EMBL/GenBank/DDBJ whole genome shotgun (WGS) entry which is preliminary data.</text>
</comment>
<evidence type="ECO:0000313" key="11">
    <source>
        <dbReference type="Proteomes" id="UP000317180"/>
    </source>
</evidence>
<dbReference type="RefSeq" id="WP_005830591.1">
    <property type="nucleotide sequence ID" value="NZ_BJOD01000015.1"/>
</dbReference>
<dbReference type="InterPro" id="IPR051907">
    <property type="entry name" value="DoxX-like_oxidoreductase"/>
</dbReference>
<sequence>MENRFEWSALVLRIVVGLTFAIHGVAKFQMGLENVAGFFGTLGLPAFIAYLVAFLEVVGGIALIAGLGTRVFSAALAVVMIGAVAKAKLAAGFMGGESGAGYELELALFAILLALSISGSSKFGLDQILFGKRSGKV</sequence>
<evidence type="ECO:0000256" key="3">
    <source>
        <dbReference type="ARBA" id="ARBA00022475"/>
    </source>
</evidence>
<dbReference type="Proteomes" id="UP000317180">
    <property type="component" value="Unassembled WGS sequence"/>
</dbReference>
<comment type="subcellular location">
    <subcellularLocation>
        <location evidence="1">Cell membrane</location>
        <topology evidence="1">Multi-pass membrane protein</topology>
    </subcellularLocation>
</comment>
<evidence type="ECO:0000256" key="7">
    <source>
        <dbReference type="SAM" id="Phobius"/>
    </source>
</evidence>
<proteinExistence type="inferred from homology"/>
<name>A0A3M8AYA8_9BACL</name>
<keyword evidence="5 7" id="KW-1133">Transmembrane helix</keyword>
<dbReference type="GO" id="GO:0005886">
    <property type="term" value="C:plasma membrane"/>
    <property type="evidence" value="ECO:0007669"/>
    <property type="project" value="UniProtKB-SubCell"/>
</dbReference>
<reference evidence="8 11" key="2">
    <citation type="submission" date="2019-06" db="EMBL/GenBank/DDBJ databases">
        <title>Whole genome shotgun sequence of Brevibacillus agri NBRC 15538.</title>
        <authorList>
            <person name="Hosoyama A."/>
            <person name="Uohara A."/>
            <person name="Ohji S."/>
            <person name="Ichikawa N."/>
        </authorList>
    </citation>
    <scope>NUCLEOTIDE SEQUENCE [LARGE SCALE GENOMIC DNA]</scope>
    <source>
        <strain evidence="8 11">NBRC 15538</strain>
    </source>
</reference>
<evidence type="ECO:0000256" key="2">
    <source>
        <dbReference type="ARBA" id="ARBA00006679"/>
    </source>
</evidence>
<evidence type="ECO:0000256" key="1">
    <source>
        <dbReference type="ARBA" id="ARBA00004651"/>
    </source>
</evidence>
<comment type="similarity">
    <text evidence="2">Belongs to the DoxX family.</text>
</comment>
<dbReference type="PANTHER" id="PTHR33452">
    <property type="entry name" value="OXIDOREDUCTASE CATD-RELATED"/>
    <property type="match status" value="1"/>
</dbReference>
<accession>A0A3M8AYA8</accession>
<dbReference type="Proteomes" id="UP000276178">
    <property type="component" value="Unassembled WGS sequence"/>
</dbReference>
<evidence type="ECO:0000313" key="8">
    <source>
        <dbReference type="EMBL" id="GED25752.1"/>
    </source>
</evidence>
<gene>
    <name evidence="8" type="ORF">BAG01nite_18540</name>
    <name evidence="9" type="ORF">EB820_10530</name>
</gene>
<dbReference type="Pfam" id="PF07681">
    <property type="entry name" value="DoxX"/>
    <property type="match status" value="1"/>
</dbReference>
<dbReference type="GeneID" id="82809211"/>
<evidence type="ECO:0000256" key="6">
    <source>
        <dbReference type="ARBA" id="ARBA00023136"/>
    </source>
</evidence>
<feature type="transmembrane region" description="Helical" evidence="7">
    <location>
        <begin position="7"/>
        <end position="26"/>
    </location>
</feature>
<dbReference type="OrthoDB" id="886570at2"/>
<keyword evidence="3" id="KW-1003">Cell membrane</keyword>
<dbReference type="EMBL" id="BJOD01000015">
    <property type="protein sequence ID" value="GED25752.1"/>
    <property type="molecule type" value="Genomic_DNA"/>
</dbReference>
<organism evidence="9 10">
    <name type="scientific">Brevibacillus agri</name>
    <dbReference type="NCBI Taxonomy" id="51101"/>
    <lineage>
        <taxon>Bacteria</taxon>
        <taxon>Bacillati</taxon>
        <taxon>Bacillota</taxon>
        <taxon>Bacilli</taxon>
        <taxon>Bacillales</taxon>
        <taxon>Paenibacillaceae</taxon>
        <taxon>Brevibacillus</taxon>
    </lineage>
</organism>
<keyword evidence="6 7" id="KW-0472">Membrane</keyword>
<dbReference type="PANTHER" id="PTHR33452:SF1">
    <property type="entry name" value="INNER MEMBRANE PROTEIN YPHA-RELATED"/>
    <property type="match status" value="1"/>
</dbReference>
<evidence type="ECO:0000313" key="9">
    <source>
        <dbReference type="EMBL" id="RNB56060.1"/>
    </source>
</evidence>
<feature type="transmembrane region" description="Helical" evidence="7">
    <location>
        <begin position="74"/>
        <end position="94"/>
    </location>
</feature>